<evidence type="ECO:0000256" key="1">
    <source>
        <dbReference type="ARBA" id="ARBA00007768"/>
    </source>
</evidence>
<dbReference type="HAMAP" id="MF_00795">
    <property type="entry name" value="CutC"/>
    <property type="match status" value="1"/>
</dbReference>
<dbReference type="Proteomes" id="UP001063166">
    <property type="component" value="Unassembled WGS sequence"/>
</dbReference>
<proteinExistence type="inferred from homology"/>
<evidence type="ECO:0000313" key="4">
    <source>
        <dbReference type="Proteomes" id="UP001063166"/>
    </source>
</evidence>
<keyword evidence="4" id="KW-1185">Reference proteome</keyword>
<dbReference type="Gene3D" id="3.20.20.380">
    <property type="entry name" value="Copper homeostasis (CutC) domain"/>
    <property type="match status" value="1"/>
</dbReference>
<comment type="caution">
    <text evidence="3">The sequence shown here is derived from an EMBL/GenBank/DDBJ whole genome shotgun (WGS) entry which is preliminary data.</text>
</comment>
<dbReference type="InterPro" id="IPR036822">
    <property type="entry name" value="CutC-like_dom_sf"/>
</dbReference>
<gene>
    <name evidence="3" type="ORF">LshimejAT787_0301440</name>
</gene>
<dbReference type="EMBL" id="BRPK01000003">
    <property type="protein sequence ID" value="GLB35856.1"/>
    <property type="molecule type" value="Genomic_DNA"/>
</dbReference>
<dbReference type="FunFam" id="3.20.20.380:FF:000001">
    <property type="entry name" value="Copper homeostasis protein CutC"/>
    <property type="match status" value="1"/>
</dbReference>
<protein>
    <recommendedName>
        <fullName evidence="2">Copper homeostasis protein cutC homolog</fullName>
    </recommendedName>
</protein>
<sequence>MALVSSAFIEVCVDSVQSAINAAQGGADRLELCANLGLGGGTTPSLGLLKAVQRAVNLPIMVMIRPRAGDFLYSEEEVEVMLEDIRIFKECDVRGVVVGILDEDGRVDVERMKRIVDEALPLEVCFHRAFDMTRDVDEALRDIESIGGISRILTSGQGKSVLEALPVLESLFRTTKELIEDEPWGLTILPGSGINPQTMGPILDSLLPLGLQEIHLSGANWKEGGMLFKREGMGMGTGGDGEWSALVTDAQIIREVREIVDARWEQHYSATGGDVSTIRCSCRRHRTVASSFVL</sequence>
<dbReference type="GO" id="GO:0005507">
    <property type="term" value="F:copper ion binding"/>
    <property type="evidence" value="ECO:0007669"/>
    <property type="project" value="TreeGrafter"/>
</dbReference>
<dbReference type="PANTHER" id="PTHR12598:SF0">
    <property type="entry name" value="COPPER HOMEOSTASIS PROTEIN CUTC HOMOLOG"/>
    <property type="match status" value="1"/>
</dbReference>
<name>A0A9P3PHE2_LYOSH</name>
<organism evidence="3 4">
    <name type="scientific">Lyophyllum shimeji</name>
    <name type="common">Hon-shimeji</name>
    <name type="synonym">Tricholoma shimeji</name>
    <dbReference type="NCBI Taxonomy" id="47721"/>
    <lineage>
        <taxon>Eukaryota</taxon>
        <taxon>Fungi</taxon>
        <taxon>Dikarya</taxon>
        <taxon>Basidiomycota</taxon>
        <taxon>Agaricomycotina</taxon>
        <taxon>Agaricomycetes</taxon>
        <taxon>Agaricomycetidae</taxon>
        <taxon>Agaricales</taxon>
        <taxon>Tricholomatineae</taxon>
        <taxon>Lyophyllaceae</taxon>
        <taxon>Lyophyllum</taxon>
    </lineage>
</organism>
<dbReference type="PANTHER" id="PTHR12598">
    <property type="entry name" value="COPPER HOMEOSTASIS PROTEIN CUTC"/>
    <property type="match status" value="1"/>
</dbReference>
<dbReference type="InterPro" id="IPR005627">
    <property type="entry name" value="CutC-like"/>
</dbReference>
<comment type="similarity">
    <text evidence="1">Belongs to the CutC family.</text>
</comment>
<accession>A0A9P3PHE2</accession>
<dbReference type="OrthoDB" id="7392499at2759"/>
<dbReference type="Pfam" id="PF03932">
    <property type="entry name" value="CutC"/>
    <property type="match status" value="1"/>
</dbReference>
<dbReference type="AlphaFoldDB" id="A0A9P3PHE2"/>
<evidence type="ECO:0000313" key="3">
    <source>
        <dbReference type="EMBL" id="GLB35856.1"/>
    </source>
</evidence>
<reference evidence="3" key="1">
    <citation type="submission" date="2022-07" db="EMBL/GenBank/DDBJ databases">
        <title>The genome of Lyophyllum shimeji provides insight into the initial evolution of ectomycorrhizal fungal genome.</title>
        <authorList>
            <person name="Kobayashi Y."/>
            <person name="Shibata T."/>
            <person name="Hirakawa H."/>
            <person name="Shigenobu S."/>
            <person name="Nishiyama T."/>
            <person name="Yamada A."/>
            <person name="Hasebe M."/>
            <person name="Kawaguchi M."/>
        </authorList>
    </citation>
    <scope>NUCLEOTIDE SEQUENCE</scope>
    <source>
        <strain evidence="3">AT787</strain>
    </source>
</reference>
<dbReference type="SUPFAM" id="SSF110395">
    <property type="entry name" value="CutC-like"/>
    <property type="match status" value="1"/>
</dbReference>
<evidence type="ECO:0000256" key="2">
    <source>
        <dbReference type="ARBA" id="ARBA00019014"/>
    </source>
</evidence>